<keyword evidence="3" id="KW-1185">Reference proteome</keyword>
<dbReference type="Pfam" id="PF23622">
    <property type="entry name" value="LRR_At1g61320_AtMIF1"/>
    <property type="match status" value="1"/>
</dbReference>
<reference evidence="2" key="1">
    <citation type="journal article" date="2023" name="Plant J.">
        <title>Genome sequences and population genomics provide insights into the demographic history, inbreeding, and mutation load of two 'living fossil' tree species of Dipteronia.</title>
        <authorList>
            <person name="Feng Y."/>
            <person name="Comes H.P."/>
            <person name="Chen J."/>
            <person name="Zhu S."/>
            <person name="Lu R."/>
            <person name="Zhang X."/>
            <person name="Li P."/>
            <person name="Qiu J."/>
            <person name="Olsen K.M."/>
            <person name="Qiu Y."/>
        </authorList>
    </citation>
    <scope>NUCLEOTIDE SEQUENCE</scope>
    <source>
        <strain evidence="2">KIB01</strain>
    </source>
</reference>
<dbReference type="AlphaFoldDB" id="A0AAD9WPW9"/>
<evidence type="ECO:0000259" key="1">
    <source>
        <dbReference type="Pfam" id="PF23622"/>
    </source>
</evidence>
<name>A0AAD9WPW9_9ROSI</name>
<protein>
    <recommendedName>
        <fullName evidence="1">At1g61320/AtMIF1 LRR domain-containing protein</fullName>
    </recommendedName>
</protein>
<proteinExistence type="predicted"/>
<dbReference type="Proteomes" id="UP001280121">
    <property type="component" value="Unassembled WGS sequence"/>
</dbReference>
<sequence>MLELTGVLFTDHEFLVFISRFPLLEDLTVRYCLSLEWITISSNLLKNLSIDSCYNLMAIDIDAPNLLSFRYYDNPIPVFSMNVPCPWKVEFRTGEVDPDTRWYLKIKEFLAGSNQVEDVILYVCSEKKWLHQNLMNVDASCCDSHDIKCWRHYLKDIKGFFVPEIRDQKPIRVDNFKDAPHQYGTGTFMFHLNWCFPKFLKKA</sequence>
<dbReference type="EMBL" id="JANJYI010000008">
    <property type="protein sequence ID" value="KAK2639344.1"/>
    <property type="molecule type" value="Genomic_DNA"/>
</dbReference>
<feature type="domain" description="At1g61320/AtMIF1 LRR" evidence="1">
    <location>
        <begin position="2"/>
        <end position="78"/>
    </location>
</feature>
<comment type="caution">
    <text evidence="2">The sequence shown here is derived from an EMBL/GenBank/DDBJ whole genome shotgun (WGS) entry which is preliminary data.</text>
</comment>
<dbReference type="InterPro" id="IPR053772">
    <property type="entry name" value="At1g61320/At1g61330-like"/>
</dbReference>
<dbReference type="PANTHER" id="PTHR34145">
    <property type="entry name" value="OS02G0105600 PROTEIN"/>
    <property type="match status" value="1"/>
</dbReference>
<gene>
    <name evidence="2" type="ORF">Ddye_027139</name>
</gene>
<accession>A0AAD9WPW9</accession>
<evidence type="ECO:0000313" key="3">
    <source>
        <dbReference type="Proteomes" id="UP001280121"/>
    </source>
</evidence>
<evidence type="ECO:0000313" key="2">
    <source>
        <dbReference type="EMBL" id="KAK2639344.1"/>
    </source>
</evidence>
<organism evidence="2 3">
    <name type="scientific">Dipteronia dyeriana</name>
    <dbReference type="NCBI Taxonomy" id="168575"/>
    <lineage>
        <taxon>Eukaryota</taxon>
        <taxon>Viridiplantae</taxon>
        <taxon>Streptophyta</taxon>
        <taxon>Embryophyta</taxon>
        <taxon>Tracheophyta</taxon>
        <taxon>Spermatophyta</taxon>
        <taxon>Magnoliopsida</taxon>
        <taxon>eudicotyledons</taxon>
        <taxon>Gunneridae</taxon>
        <taxon>Pentapetalae</taxon>
        <taxon>rosids</taxon>
        <taxon>malvids</taxon>
        <taxon>Sapindales</taxon>
        <taxon>Sapindaceae</taxon>
        <taxon>Hippocastanoideae</taxon>
        <taxon>Acereae</taxon>
        <taxon>Dipteronia</taxon>
    </lineage>
</organism>
<dbReference type="PANTHER" id="PTHR34145:SF51">
    <property type="entry name" value="FBD DOMAIN-CONTAINING PROTEIN"/>
    <property type="match status" value="1"/>
</dbReference>
<dbReference type="InterPro" id="IPR055357">
    <property type="entry name" value="LRR_At1g61320_AtMIF1"/>
</dbReference>